<feature type="chain" id="PRO_5008092232" evidence="15">
    <location>
        <begin position="21"/>
        <end position="207"/>
    </location>
</feature>
<dbReference type="Gene3D" id="3.10.560.10">
    <property type="entry name" value="Outer membrane lipoprotein wza domain like"/>
    <property type="match status" value="1"/>
</dbReference>
<dbReference type="InterPro" id="IPR017477">
    <property type="entry name" value="PEP-CTERM_polysacc_export"/>
</dbReference>
<evidence type="ECO:0000256" key="12">
    <source>
        <dbReference type="ARBA" id="ARBA00023139"/>
    </source>
</evidence>
<dbReference type="PROSITE" id="PS51257">
    <property type="entry name" value="PROKAR_LIPOPROTEIN"/>
    <property type="match status" value="1"/>
</dbReference>
<evidence type="ECO:0000256" key="2">
    <source>
        <dbReference type="ARBA" id="ARBA00009450"/>
    </source>
</evidence>
<evidence type="ECO:0000256" key="14">
    <source>
        <dbReference type="ARBA" id="ARBA00023288"/>
    </source>
</evidence>
<keyword evidence="8" id="KW-0625">Polysaccharide transport</keyword>
<evidence type="ECO:0000256" key="9">
    <source>
        <dbReference type="ARBA" id="ARBA00023065"/>
    </source>
</evidence>
<keyword evidence="5" id="KW-0762">Sugar transport</keyword>
<evidence type="ECO:0000313" key="18">
    <source>
        <dbReference type="EMBL" id="OAN51575.1"/>
    </source>
</evidence>
<dbReference type="GO" id="GO:0009279">
    <property type="term" value="C:cell outer membrane"/>
    <property type="evidence" value="ECO:0007669"/>
    <property type="project" value="UniProtKB-SubCell"/>
</dbReference>
<dbReference type="NCBIfam" id="TIGR03027">
    <property type="entry name" value="pepcterm_export"/>
    <property type="match status" value="1"/>
</dbReference>
<evidence type="ECO:0000256" key="13">
    <source>
        <dbReference type="ARBA" id="ARBA00023237"/>
    </source>
</evidence>
<evidence type="ECO:0000256" key="8">
    <source>
        <dbReference type="ARBA" id="ARBA00023047"/>
    </source>
</evidence>
<dbReference type="GO" id="GO:0015288">
    <property type="term" value="F:porin activity"/>
    <property type="evidence" value="ECO:0007669"/>
    <property type="project" value="UniProtKB-KW"/>
</dbReference>
<reference evidence="18 19" key="1">
    <citation type="submission" date="2016-04" db="EMBL/GenBank/DDBJ databases">
        <title>Draft genome sequence of freshwater magnetotactic bacteria Magnetospirillum marisnigri SP-1 and Magnetospirillum moscoviense BB-1.</title>
        <authorList>
            <person name="Koziaeva V."/>
            <person name="Dziuba M.V."/>
            <person name="Ivanov T.M."/>
            <person name="Kuznetsov B."/>
            <person name="Grouzdev D.S."/>
        </authorList>
    </citation>
    <scope>NUCLEOTIDE SEQUENCE [LARGE SCALE GENOMIC DNA]</scope>
    <source>
        <strain evidence="18 19">BB-1</strain>
    </source>
</reference>
<sequence length="207" mass="22106">MIARNIFAAASVLIATALLAACSVPGPDAPATISPGSAVTRDYTIGPGDQLQVFVWRSPELSTMVRVRPDGRISVPLIDDLAVEGKTPSAVGREIEQKLSEFVKGTVVTVMMTDFVGPLDRQIRVIGEASKPQSISYRNGITVLDVIILSGGLTQYAAGNRASIVRAVDGRRMIYRVRLDDLLNDGDISANVPVAPGDILIIPQSYF</sequence>
<keyword evidence="7 15" id="KW-0732">Signal</keyword>
<gene>
    <name evidence="18" type="ORF">A6A05_01555</name>
</gene>
<name>A0A178MTB7_9PROT</name>
<dbReference type="Gene3D" id="3.30.1950.10">
    <property type="entry name" value="wza like domain"/>
    <property type="match status" value="1"/>
</dbReference>
<dbReference type="PANTHER" id="PTHR33619:SF3">
    <property type="entry name" value="POLYSACCHARIDE EXPORT PROTEIN GFCE-RELATED"/>
    <property type="match status" value="1"/>
</dbReference>
<comment type="caution">
    <text evidence="18">The sequence shown here is derived from an EMBL/GenBank/DDBJ whole genome shotgun (WGS) entry which is preliminary data.</text>
</comment>
<keyword evidence="11" id="KW-0472">Membrane</keyword>
<accession>A0A178MTB7</accession>
<dbReference type="Pfam" id="PF22461">
    <property type="entry name" value="SLBB_2"/>
    <property type="match status" value="1"/>
</dbReference>
<comment type="similarity">
    <text evidence="2">Belongs to the BexD/CtrA/VexA family.</text>
</comment>
<dbReference type="EMBL" id="LWQU01000130">
    <property type="protein sequence ID" value="OAN51575.1"/>
    <property type="molecule type" value="Genomic_DNA"/>
</dbReference>
<organism evidence="18 19">
    <name type="scientific">Magnetospirillum moscoviense</name>
    <dbReference type="NCBI Taxonomy" id="1437059"/>
    <lineage>
        <taxon>Bacteria</taxon>
        <taxon>Pseudomonadati</taxon>
        <taxon>Pseudomonadota</taxon>
        <taxon>Alphaproteobacteria</taxon>
        <taxon>Rhodospirillales</taxon>
        <taxon>Rhodospirillaceae</taxon>
        <taxon>Magnetospirillum</taxon>
    </lineage>
</organism>
<dbReference type="RefSeq" id="WP_068499490.1">
    <property type="nucleotide sequence ID" value="NZ_LWQU01000130.1"/>
</dbReference>
<keyword evidence="19" id="KW-1185">Reference proteome</keyword>
<evidence type="ECO:0000256" key="1">
    <source>
        <dbReference type="ARBA" id="ARBA00004571"/>
    </source>
</evidence>
<dbReference type="InterPro" id="IPR049712">
    <property type="entry name" value="Poly_export"/>
</dbReference>
<feature type="domain" description="SLBB" evidence="17">
    <location>
        <begin position="122"/>
        <end position="202"/>
    </location>
</feature>
<feature type="domain" description="Polysaccharide export protein N-terminal" evidence="16">
    <location>
        <begin position="38"/>
        <end position="112"/>
    </location>
</feature>
<keyword evidence="10" id="KW-0626">Porin</keyword>
<dbReference type="Proteomes" id="UP000078543">
    <property type="component" value="Unassembled WGS sequence"/>
</dbReference>
<feature type="signal peptide" evidence="15">
    <location>
        <begin position="1"/>
        <end position="20"/>
    </location>
</feature>
<proteinExistence type="inferred from homology"/>
<keyword evidence="14" id="KW-0449">Lipoprotein</keyword>
<keyword evidence="3" id="KW-0813">Transport</keyword>
<keyword evidence="9" id="KW-0406">Ion transport</keyword>
<evidence type="ECO:0000256" key="10">
    <source>
        <dbReference type="ARBA" id="ARBA00023114"/>
    </source>
</evidence>
<dbReference type="GO" id="GO:0006811">
    <property type="term" value="P:monoatomic ion transport"/>
    <property type="evidence" value="ECO:0007669"/>
    <property type="project" value="UniProtKB-KW"/>
</dbReference>
<evidence type="ECO:0000313" key="19">
    <source>
        <dbReference type="Proteomes" id="UP000078543"/>
    </source>
</evidence>
<protein>
    <submittedName>
        <fullName evidence="18">Sugar ABC transporter substrate-binding protein</fullName>
    </submittedName>
</protein>
<dbReference type="GO" id="GO:0046930">
    <property type="term" value="C:pore complex"/>
    <property type="evidence" value="ECO:0007669"/>
    <property type="project" value="UniProtKB-KW"/>
</dbReference>
<comment type="subcellular location">
    <subcellularLocation>
        <location evidence="1">Cell outer membrane</location>
        <topology evidence="1">Multi-pass membrane protein</topology>
    </subcellularLocation>
</comment>
<evidence type="ECO:0000256" key="11">
    <source>
        <dbReference type="ARBA" id="ARBA00023136"/>
    </source>
</evidence>
<keyword evidence="6" id="KW-0812">Transmembrane</keyword>
<dbReference type="InterPro" id="IPR054765">
    <property type="entry name" value="SLBB_dom"/>
</dbReference>
<keyword evidence="4" id="KW-1134">Transmembrane beta strand</keyword>
<evidence type="ECO:0000256" key="3">
    <source>
        <dbReference type="ARBA" id="ARBA00022448"/>
    </source>
</evidence>
<dbReference type="InterPro" id="IPR003715">
    <property type="entry name" value="Poly_export_N"/>
</dbReference>
<dbReference type="AlphaFoldDB" id="A0A178MTB7"/>
<evidence type="ECO:0000259" key="17">
    <source>
        <dbReference type="Pfam" id="PF22461"/>
    </source>
</evidence>
<evidence type="ECO:0000256" key="6">
    <source>
        <dbReference type="ARBA" id="ARBA00022692"/>
    </source>
</evidence>
<evidence type="ECO:0000256" key="5">
    <source>
        <dbReference type="ARBA" id="ARBA00022597"/>
    </source>
</evidence>
<evidence type="ECO:0000256" key="7">
    <source>
        <dbReference type="ARBA" id="ARBA00022729"/>
    </source>
</evidence>
<dbReference type="GO" id="GO:0015159">
    <property type="term" value="F:polysaccharide transmembrane transporter activity"/>
    <property type="evidence" value="ECO:0007669"/>
    <property type="project" value="InterPro"/>
</dbReference>
<dbReference type="PANTHER" id="PTHR33619">
    <property type="entry name" value="POLYSACCHARIDE EXPORT PROTEIN GFCE-RELATED"/>
    <property type="match status" value="1"/>
</dbReference>
<keyword evidence="13" id="KW-0998">Cell outer membrane</keyword>
<dbReference type="STRING" id="1437059.A6A05_01555"/>
<evidence type="ECO:0000256" key="4">
    <source>
        <dbReference type="ARBA" id="ARBA00022452"/>
    </source>
</evidence>
<dbReference type="OrthoDB" id="9808421at2"/>
<dbReference type="Pfam" id="PF02563">
    <property type="entry name" value="Poly_export"/>
    <property type="match status" value="1"/>
</dbReference>
<evidence type="ECO:0000259" key="16">
    <source>
        <dbReference type="Pfam" id="PF02563"/>
    </source>
</evidence>
<keyword evidence="12" id="KW-0564">Palmitate</keyword>
<evidence type="ECO:0000256" key="15">
    <source>
        <dbReference type="SAM" id="SignalP"/>
    </source>
</evidence>